<organism evidence="1 2">
    <name type="scientific">Candidatus Kaiserbacteria bacterium RIFCSPLOWO2_01_FULL_51_21</name>
    <dbReference type="NCBI Taxonomy" id="1798508"/>
    <lineage>
        <taxon>Bacteria</taxon>
        <taxon>Candidatus Kaiseribacteriota</taxon>
    </lineage>
</organism>
<protein>
    <submittedName>
        <fullName evidence="1">Uncharacterized protein</fullName>
    </submittedName>
</protein>
<gene>
    <name evidence="1" type="ORF">A3A35_00765</name>
</gene>
<sequence length="100" mass="11643">MVTKTSKVMPWQIKLAQGMARYMLDEYRITLGQVLDCMDREWAYSWQEIAEKAAKADDRAAIFSHCIENMDEAHVDEMFKPILAEYLAKVLGAKEVKIKW</sequence>
<proteinExistence type="predicted"/>
<dbReference type="EMBL" id="MFLV01000011">
    <property type="protein sequence ID" value="OGG71682.1"/>
    <property type="molecule type" value="Genomic_DNA"/>
</dbReference>
<dbReference type="Proteomes" id="UP000179115">
    <property type="component" value="Unassembled WGS sequence"/>
</dbReference>
<reference evidence="1 2" key="1">
    <citation type="journal article" date="2016" name="Nat. Commun.">
        <title>Thousands of microbial genomes shed light on interconnected biogeochemical processes in an aquifer system.</title>
        <authorList>
            <person name="Anantharaman K."/>
            <person name="Brown C.T."/>
            <person name="Hug L.A."/>
            <person name="Sharon I."/>
            <person name="Castelle C.J."/>
            <person name="Probst A.J."/>
            <person name="Thomas B.C."/>
            <person name="Singh A."/>
            <person name="Wilkins M.J."/>
            <person name="Karaoz U."/>
            <person name="Brodie E.L."/>
            <person name="Williams K.H."/>
            <person name="Hubbard S.S."/>
            <person name="Banfield J.F."/>
        </authorList>
    </citation>
    <scope>NUCLEOTIDE SEQUENCE [LARGE SCALE GENOMIC DNA]</scope>
</reference>
<name>A0A1F6EEN0_9BACT</name>
<dbReference type="AlphaFoldDB" id="A0A1F6EEN0"/>
<comment type="caution">
    <text evidence="1">The sequence shown here is derived from an EMBL/GenBank/DDBJ whole genome shotgun (WGS) entry which is preliminary data.</text>
</comment>
<dbReference type="STRING" id="1798508.A3A35_00765"/>
<evidence type="ECO:0000313" key="1">
    <source>
        <dbReference type="EMBL" id="OGG71682.1"/>
    </source>
</evidence>
<evidence type="ECO:0000313" key="2">
    <source>
        <dbReference type="Proteomes" id="UP000179115"/>
    </source>
</evidence>
<accession>A0A1F6EEN0</accession>